<sequence>ARAGQCSQAGRRNRPSPSPRQQNPSSRGVSSNLYPVWPDYSTFPFPGTKANKERALASVTARSRTRCPPLSAAAHLVLVPLELR</sequence>
<feature type="non-terminal residue" evidence="2">
    <location>
        <position position="1"/>
    </location>
</feature>
<gene>
    <name evidence="2" type="ORF">TSPGSL018_21470</name>
</gene>
<accession>A0A061RVL0</accession>
<evidence type="ECO:0000313" key="2">
    <source>
        <dbReference type="EMBL" id="JAC76003.1"/>
    </source>
</evidence>
<protein>
    <submittedName>
        <fullName evidence="2">Uncharacterized protein</fullName>
    </submittedName>
</protein>
<reference evidence="2" key="1">
    <citation type="submission" date="2014-05" db="EMBL/GenBank/DDBJ databases">
        <title>The transcriptome of the halophilic microalga Tetraselmis sp. GSL018 isolated from the Great Salt Lake, Utah.</title>
        <authorList>
            <person name="Jinkerson R.E."/>
            <person name="D'Adamo S."/>
            <person name="Posewitz M.C."/>
        </authorList>
    </citation>
    <scope>NUCLEOTIDE SEQUENCE</scope>
    <source>
        <strain evidence="2">GSL018</strain>
    </source>
</reference>
<organism evidence="2">
    <name type="scientific">Tetraselmis sp. GSL018</name>
    <dbReference type="NCBI Taxonomy" id="582737"/>
    <lineage>
        <taxon>Eukaryota</taxon>
        <taxon>Viridiplantae</taxon>
        <taxon>Chlorophyta</taxon>
        <taxon>core chlorophytes</taxon>
        <taxon>Chlorodendrophyceae</taxon>
        <taxon>Chlorodendrales</taxon>
        <taxon>Chlorodendraceae</taxon>
        <taxon>Tetraselmis</taxon>
    </lineage>
</organism>
<evidence type="ECO:0000256" key="1">
    <source>
        <dbReference type="SAM" id="MobiDB-lite"/>
    </source>
</evidence>
<feature type="compositionally biased region" description="Polar residues" evidence="1">
    <location>
        <begin position="1"/>
        <end position="10"/>
    </location>
</feature>
<feature type="non-terminal residue" evidence="2">
    <location>
        <position position="84"/>
    </location>
</feature>
<dbReference type="EMBL" id="GBEZ01009594">
    <property type="protein sequence ID" value="JAC76003.1"/>
    <property type="molecule type" value="Transcribed_RNA"/>
</dbReference>
<name>A0A061RVL0_9CHLO</name>
<dbReference type="AlphaFoldDB" id="A0A061RVL0"/>
<feature type="region of interest" description="Disordered" evidence="1">
    <location>
        <begin position="1"/>
        <end position="33"/>
    </location>
</feature>
<proteinExistence type="predicted"/>